<dbReference type="EMBL" id="CP000939">
    <property type="protein sequence ID" value="ACA46811.1"/>
    <property type="molecule type" value="Genomic_DNA"/>
</dbReference>
<reference evidence="1 2" key="1">
    <citation type="journal article" date="2007" name="PLoS ONE">
        <title>Analysis of the neurotoxin complex genes in Clostridium botulinum A1-A4 and B1 strains: BoNT/A3, /Ba4 and /B1 clusters are located within plasmids.</title>
        <authorList>
            <person name="Smith T.J."/>
            <person name="Hill K.K."/>
            <person name="Foley B.T."/>
            <person name="Detter J.C."/>
            <person name="Munk A.C."/>
            <person name="Bruce D.C."/>
            <person name="Doggett N.A."/>
            <person name="Smith L.A."/>
            <person name="Marks J.D."/>
            <person name="Xie G."/>
            <person name="Brettin T.S."/>
        </authorList>
    </citation>
    <scope>NUCLEOTIDE SEQUENCE [LARGE SCALE GENOMIC DNA]</scope>
    <source>
        <strain evidence="2">Okra / Type B1</strain>
    </source>
</reference>
<proteinExistence type="predicted"/>
<accession>B1IL29</accession>
<dbReference type="Proteomes" id="UP000008541">
    <property type="component" value="Chromosome"/>
</dbReference>
<name>B1IL29_CLOBK</name>
<dbReference type="AlphaFoldDB" id="B1IL29"/>
<evidence type="ECO:0000313" key="2">
    <source>
        <dbReference type="Proteomes" id="UP000008541"/>
    </source>
</evidence>
<dbReference type="KEGG" id="cbb:CLD_1695"/>
<organism evidence="1 2">
    <name type="scientific">Clostridium botulinum (strain Okra / Type B1)</name>
    <dbReference type="NCBI Taxonomy" id="498213"/>
    <lineage>
        <taxon>Bacteria</taxon>
        <taxon>Bacillati</taxon>
        <taxon>Bacillota</taxon>
        <taxon>Clostridia</taxon>
        <taxon>Eubacteriales</taxon>
        <taxon>Clostridiaceae</taxon>
        <taxon>Clostridium</taxon>
    </lineage>
</organism>
<evidence type="ECO:0000313" key="1">
    <source>
        <dbReference type="EMBL" id="ACA46811.1"/>
    </source>
</evidence>
<dbReference type="HOGENOM" id="CLU_3116226_0_0_9"/>
<protein>
    <submittedName>
        <fullName evidence="1">Uncharacterized protein</fullName>
    </submittedName>
</protein>
<dbReference type="RefSeq" id="WP_003405535.1">
    <property type="nucleotide sequence ID" value="NC_010516.1"/>
</dbReference>
<gene>
    <name evidence="1" type="ordered locus">CLD_1695</name>
</gene>
<sequence length="50" mass="5765">MNLVDIVNVNEETIELFSKVLIESASLLDSIGQSMWRLVCCYNEKLYRSP</sequence>